<dbReference type="GO" id="GO:0016020">
    <property type="term" value="C:membrane"/>
    <property type="evidence" value="ECO:0007669"/>
    <property type="project" value="InterPro"/>
</dbReference>
<dbReference type="SMART" id="SM00079">
    <property type="entry name" value="PBPe"/>
    <property type="match status" value="1"/>
</dbReference>
<evidence type="ECO:0000256" key="2">
    <source>
        <dbReference type="ARBA" id="ARBA00010333"/>
    </source>
</evidence>
<dbReference type="SUPFAM" id="SSF53850">
    <property type="entry name" value="Periplasmic binding protein-like II"/>
    <property type="match status" value="1"/>
</dbReference>
<dbReference type="SMART" id="SM00062">
    <property type="entry name" value="PBPb"/>
    <property type="match status" value="1"/>
</dbReference>
<comment type="caution">
    <text evidence="8">The sequence shown here is derived from an EMBL/GenBank/DDBJ whole genome shotgun (WGS) entry which is preliminary data.</text>
</comment>
<dbReference type="EMBL" id="JAEMNX010000017">
    <property type="protein sequence ID" value="MBJ7538768.1"/>
    <property type="molecule type" value="Genomic_DNA"/>
</dbReference>
<dbReference type="Gene3D" id="3.40.190.10">
    <property type="entry name" value="Periplasmic binding protein-like II"/>
    <property type="match status" value="2"/>
</dbReference>
<dbReference type="GO" id="GO:0030313">
    <property type="term" value="C:cell envelope"/>
    <property type="evidence" value="ECO:0007669"/>
    <property type="project" value="UniProtKB-SubCell"/>
</dbReference>
<name>A0A934JQD7_9GAMM</name>
<protein>
    <submittedName>
        <fullName evidence="8">Transporter substrate-binding domain-containing protein</fullName>
    </submittedName>
</protein>
<dbReference type="PANTHER" id="PTHR35936:SF38">
    <property type="entry name" value="GLUTAMINE-BINDING PERIPLASMIC PROTEIN"/>
    <property type="match status" value="1"/>
</dbReference>
<dbReference type="InterPro" id="IPR018313">
    <property type="entry name" value="SBP_3_CS"/>
</dbReference>
<dbReference type="InterPro" id="IPR001638">
    <property type="entry name" value="Solute-binding_3/MltF_N"/>
</dbReference>
<keyword evidence="9" id="KW-1185">Reference proteome</keyword>
<dbReference type="AlphaFoldDB" id="A0A934JQD7"/>
<comment type="similarity">
    <text evidence="2 4">Belongs to the bacterial solute-binding protein 3 family.</text>
</comment>
<evidence type="ECO:0000256" key="4">
    <source>
        <dbReference type="RuleBase" id="RU003744"/>
    </source>
</evidence>
<evidence type="ECO:0000313" key="9">
    <source>
        <dbReference type="Proteomes" id="UP000628710"/>
    </source>
</evidence>
<reference evidence="8" key="1">
    <citation type="submission" date="2020-12" db="EMBL/GenBank/DDBJ databases">
        <title>Marinomonas arctica sp. nov., a psychrotolerant bacterium isolated from the Arctic.</title>
        <authorList>
            <person name="Zhang Y."/>
        </authorList>
    </citation>
    <scope>NUCLEOTIDE SEQUENCE</scope>
    <source>
        <strain evidence="8">C1424</strain>
    </source>
</reference>
<evidence type="ECO:0000256" key="3">
    <source>
        <dbReference type="ARBA" id="ARBA00022729"/>
    </source>
</evidence>
<organism evidence="8 9">
    <name type="scientific">Marinomonas transparens</name>
    <dbReference type="NCBI Taxonomy" id="2795388"/>
    <lineage>
        <taxon>Bacteria</taxon>
        <taxon>Pseudomonadati</taxon>
        <taxon>Pseudomonadota</taxon>
        <taxon>Gammaproteobacteria</taxon>
        <taxon>Oceanospirillales</taxon>
        <taxon>Oceanospirillaceae</taxon>
        <taxon>Marinomonas</taxon>
    </lineage>
</organism>
<gene>
    <name evidence="8" type="ORF">I8J31_13865</name>
</gene>
<evidence type="ECO:0000313" key="8">
    <source>
        <dbReference type="EMBL" id="MBJ7538768.1"/>
    </source>
</evidence>
<comment type="subcellular location">
    <subcellularLocation>
        <location evidence="1">Cell envelope</location>
    </subcellularLocation>
</comment>
<feature type="chain" id="PRO_5036898439" evidence="5">
    <location>
        <begin position="20"/>
        <end position="268"/>
    </location>
</feature>
<feature type="signal peptide" evidence="5">
    <location>
        <begin position="1"/>
        <end position="19"/>
    </location>
</feature>
<evidence type="ECO:0000259" key="6">
    <source>
        <dbReference type="SMART" id="SM00062"/>
    </source>
</evidence>
<dbReference type="Proteomes" id="UP000628710">
    <property type="component" value="Unassembled WGS sequence"/>
</dbReference>
<feature type="domain" description="Ionotropic glutamate receptor C-terminal" evidence="7">
    <location>
        <begin position="38"/>
        <end position="260"/>
    </location>
</feature>
<evidence type="ECO:0000256" key="1">
    <source>
        <dbReference type="ARBA" id="ARBA00004196"/>
    </source>
</evidence>
<dbReference type="CDD" id="cd13629">
    <property type="entry name" value="PBP2_Dsm1740"/>
    <property type="match status" value="1"/>
</dbReference>
<dbReference type="InterPro" id="IPR001320">
    <property type="entry name" value="Iontro_rcpt_C"/>
</dbReference>
<sequence length="268" mass="29765">MKKILIAAMALFSATIASASDNSLWEKSTLNEIITRGELQVCLEAGYMPFDMRDKKGNIVGFDVDIAKSMAKAMGVKIDLRNTAWDGIIPALLTSKCDLIISGMTITAERNLKVNFTDPYIVVGQSILLSSKLKGEVTSYRDLNNAKYKIATKLGTTADYATKRYMSKAKINLFETESEGALEVINGNADAFVYDLPYNAIYSAQNEGKVVHLDTPFTYEPLGIAVRKGDPDFLNFLNNYLAQIKGDGTYDKIYQKWFASNSWLKNVQ</sequence>
<dbReference type="Pfam" id="PF00497">
    <property type="entry name" value="SBP_bac_3"/>
    <property type="match status" value="1"/>
</dbReference>
<dbReference type="PANTHER" id="PTHR35936">
    <property type="entry name" value="MEMBRANE-BOUND LYTIC MUREIN TRANSGLYCOSYLASE F"/>
    <property type="match status" value="1"/>
</dbReference>
<dbReference type="RefSeq" id="WP_199469170.1">
    <property type="nucleotide sequence ID" value="NZ_JAEMNX010000017.1"/>
</dbReference>
<evidence type="ECO:0000256" key="5">
    <source>
        <dbReference type="SAM" id="SignalP"/>
    </source>
</evidence>
<accession>A0A934JQD7</accession>
<dbReference type="PROSITE" id="PS01039">
    <property type="entry name" value="SBP_BACTERIAL_3"/>
    <property type="match status" value="1"/>
</dbReference>
<feature type="domain" description="Solute-binding protein family 3/N-terminal" evidence="6">
    <location>
        <begin position="38"/>
        <end position="261"/>
    </location>
</feature>
<proteinExistence type="inferred from homology"/>
<keyword evidence="3 5" id="KW-0732">Signal</keyword>
<dbReference type="GO" id="GO:0015276">
    <property type="term" value="F:ligand-gated monoatomic ion channel activity"/>
    <property type="evidence" value="ECO:0007669"/>
    <property type="project" value="InterPro"/>
</dbReference>
<evidence type="ECO:0000259" key="7">
    <source>
        <dbReference type="SMART" id="SM00079"/>
    </source>
</evidence>